<dbReference type="EMBL" id="MCGO01000024">
    <property type="protein sequence ID" value="ORY43756.1"/>
    <property type="molecule type" value="Genomic_DNA"/>
</dbReference>
<protein>
    <submittedName>
        <fullName evidence="1">Uncharacterized protein</fullName>
    </submittedName>
</protein>
<evidence type="ECO:0000313" key="2">
    <source>
        <dbReference type="Proteomes" id="UP000193642"/>
    </source>
</evidence>
<name>A0A1Y2C9Z3_9FUNG</name>
<reference evidence="1 2" key="1">
    <citation type="submission" date="2016-07" db="EMBL/GenBank/DDBJ databases">
        <title>Pervasive Adenine N6-methylation of Active Genes in Fungi.</title>
        <authorList>
            <consortium name="DOE Joint Genome Institute"/>
            <person name="Mondo S.J."/>
            <person name="Dannebaum R.O."/>
            <person name="Kuo R.C."/>
            <person name="Labutti K."/>
            <person name="Haridas S."/>
            <person name="Kuo A."/>
            <person name="Salamov A."/>
            <person name="Ahrendt S.R."/>
            <person name="Lipzen A."/>
            <person name="Sullivan W."/>
            <person name="Andreopoulos W.B."/>
            <person name="Clum A."/>
            <person name="Lindquist E."/>
            <person name="Daum C."/>
            <person name="Ramamoorthy G.K."/>
            <person name="Gryganskyi A."/>
            <person name="Culley D."/>
            <person name="Magnuson J.K."/>
            <person name="James T.Y."/>
            <person name="O'Malley M.A."/>
            <person name="Stajich J.E."/>
            <person name="Spatafora J.W."/>
            <person name="Visel A."/>
            <person name="Grigoriev I.V."/>
        </authorList>
    </citation>
    <scope>NUCLEOTIDE SEQUENCE [LARGE SCALE GENOMIC DNA]</scope>
    <source>
        <strain evidence="1 2">JEL800</strain>
    </source>
</reference>
<organism evidence="1 2">
    <name type="scientific">Rhizoclosmatium globosum</name>
    <dbReference type="NCBI Taxonomy" id="329046"/>
    <lineage>
        <taxon>Eukaryota</taxon>
        <taxon>Fungi</taxon>
        <taxon>Fungi incertae sedis</taxon>
        <taxon>Chytridiomycota</taxon>
        <taxon>Chytridiomycota incertae sedis</taxon>
        <taxon>Chytridiomycetes</taxon>
        <taxon>Chytridiales</taxon>
        <taxon>Chytriomycetaceae</taxon>
        <taxon>Rhizoclosmatium</taxon>
    </lineage>
</organism>
<dbReference type="Proteomes" id="UP000193642">
    <property type="component" value="Unassembled WGS sequence"/>
</dbReference>
<keyword evidence="2" id="KW-1185">Reference proteome</keyword>
<sequence>MFTVYCPGFVRRYGCLYVQFPRWTQSLGASRCGPENAHRSNSLLKPLFILRVPGNTSCHSSLTLHLIFPLNNEIALPTFTHRLAERDFKHGDRLNNTAIARKVFTRLGFRVEWDPAWTFEGCVFGRCELKRRICVGVELGRVNFLDLGILQ</sequence>
<gene>
    <name evidence="1" type="ORF">BCR33DRAFT_247469</name>
</gene>
<dbReference type="AlphaFoldDB" id="A0A1Y2C9Z3"/>
<accession>A0A1Y2C9Z3</accession>
<comment type="caution">
    <text evidence="1">The sequence shown here is derived from an EMBL/GenBank/DDBJ whole genome shotgun (WGS) entry which is preliminary data.</text>
</comment>
<proteinExistence type="predicted"/>
<evidence type="ECO:0000313" key="1">
    <source>
        <dbReference type="EMBL" id="ORY43756.1"/>
    </source>
</evidence>